<evidence type="ECO:0000256" key="6">
    <source>
        <dbReference type="ARBA" id="ARBA00023136"/>
    </source>
</evidence>
<protein>
    <submittedName>
        <fullName evidence="9">Rhomboid family intramembrane serine protease</fullName>
    </submittedName>
</protein>
<feature type="transmembrane region" description="Helical" evidence="7">
    <location>
        <begin position="201"/>
        <end position="218"/>
    </location>
</feature>
<keyword evidence="9" id="KW-0645">Protease</keyword>
<feature type="domain" description="Peptidase S54 rhomboid" evidence="8">
    <location>
        <begin position="77"/>
        <end position="215"/>
    </location>
</feature>
<dbReference type="InterPro" id="IPR022764">
    <property type="entry name" value="Peptidase_S54_rhomboid_dom"/>
</dbReference>
<keyword evidence="6 7" id="KW-0472">Membrane</keyword>
<evidence type="ECO:0000256" key="3">
    <source>
        <dbReference type="ARBA" id="ARBA00022692"/>
    </source>
</evidence>
<dbReference type="PANTHER" id="PTHR43731">
    <property type="entry name" value="RHOMBOID PROTEASE"/>
    <property type="match status" value="1"/>
</dbReference>
<dbReference type="GO" id="GO:0016020">
    <property type="term" value="C:membrane"/>
    <property type="evidence" value="ECO:0007669"/>
    <property type="project" value="UniProtKB-SubCell"/>
</dbReference>
<feature type="transmembrane region" description="Helical" evidence="7">
    <location>
        <begin position="175"/>
        <end position="195"/>
    </location>
</feature>
<dbReference type="GO" id="GO:0004252">
    <property type="term" value="F:serine-type endopeptidase activity"/>
    <property type="evidence" value="ECO:0007669"/>
    <property type="project" value="InterPro"/>
</dbReference>
<dbReference type="Pfam" id="PF01694">
    <property type="entry name" value="Rhomboid"/>
    <property type="match status" value="1"/>
</dbReference>
<comment type="similarity">
    <text evidence="2">Belongs to the peptidase S54 family.</text>
</comment>
<keyword evidence="3 7" id="KW-0812">Transmembrane</keyword>
<evidence type="ECO:0000313" key="9">
    <source>
        <dbReference type="EMBL" id="OXM99702.1"/>
    </source>
</evidence>
<name>A0A229VVQ9_9BIFI</name>
<proteinExistence type="inferred from homology"/>
<feature type="transmembrane region" description="Helical" evidence="7">
    <location>
        <begin position="60"/>
        <end position="79"/>
    </location>
</feature>
<evidence type="ECO:0000259" key="8">
    <source>
        <dbReference type="Pfam" id="PF01694"/>
    </source>
</evidence>
<keyword evidence="4" id="KW-0378">Hydrolase</keyword>
<feature type="transmembrane region" description="Helical" evidence="7">
    <location>
        <begin position="29"/>
        <end position="48"/>
    </location>
</feature>
<keyword evidence="5 7" id="KW-1133">Transmembrane helix</keyword>
<dbReference type="Proteomes" id="UP000215433">
    <property type="component" value="Unassembled WGS sequence"/>
</dbReference>
<dbReference type="RefSeq" id="WP_093961175.1">
    <property type="nucleotide sequence ID" value="NZ_NEWD01000032.1"/>
</dbReference>
<reference evidence="9 10" key="1">
    <citation type="submission" date="2017-05" db="EMBL/GenBank/DDBJ databases">
        <title>Bifidobacterium vansinderenii sp. nov.</title>
        <authorList>
            <person name="Lugli G.A."/>
            <person name="Duranti S."/>
            <person name="Mangifesta M."/>
        </authorList>
    </citation>
    <scope>NUCLEOTIDE SEQUENCE [LARGE SCALE GENOMIC DNA]</scope>
    <source>
        <strain evidence="9 10">Tam10B</strain>
    </source>
</reference>
<evidence type="ECO:0000256" key="5">
    <source>
        <dbReference type="ARBA" id="ARBA00022989"/>
    </source>
</evidence>
<dbReference type="Gene3D" id="1.20.1540.10">
    <property type="entry name" value="Rhomboid-like"/>
    <property type="match status" value="1"/>
</dbReference>
<evidence type="ECO:0000256" key="1">
    <source>
        <dbReference type="ARBA" id="ARBA00004141"/>
    </source>
</evidence>
<feature type="transmembrane region" description="Helical" evidence="7">
    <location>
        <begin position="151"/>
        <end position="168"/>
    </location>
</feature>
<evidence type="ECO:0000256" key="4">
    <source>
        <dbReference type="ARBA" id="ARBA00022801"/>
    </source>
</evidence>
<keyword evidence="10" id="KW-1185">Reference proteome</keyword>
<dbReference type="OrthoDB" id="9807874at2"/>
<dbReference type="AlphaFoldDB" id="A0A229VVQ9"/>
<dbReference type="SUPFAM" id="SSF144091">
    <property type="entry name" value="Rhomboid-like"/>
    <property type="match status" value="1"/>
</dbReference>
<dbReference type="PANTHER" id="PTHR43731:SF14">
    <property type="entry name" value="PRESENILIN-ASSOCIATED RHOMBOID-LIKE PROTEIN, MITOCHONDRIAL"/>
    <property type="match status" value="1"/>
</dbReference>
<comment type="caution">
    <text evidence="9">The sequence shown here is derived from an EMBL/GenBank/DDBJ whole genome shotgun (WGS) entry which is preliminary data.</text>
</comment>
<dbReference type="InterPro" id="IPR035952">
    <property type="entry name" value="Rhomboid-like_sf"/>
</dbReference>
<evidence type="ECO:0000256" key="2">
    <source>
        <dbReference type="ARBA" id="ARBA00009045"/>
    </source>
</evidence>
<organism evidence="9 10">
    <name type="scientific">Bifidobacterium vansinderenii</name>
    <dbReference type="NCBI Taxonomy" id="1984871"/>
    <lineage>
        <taxon>Bacteria</taxon>
        <taxon>Bacillati</taxon>
        <taxon>Actinomycetota</taxon>
        <taxon>Actinomycetes</taxon>
        <taxon>Bifidobacteriales</taxon>
        <taxon>Bifidobacteriaceae</taxon>
        <taxon>Bifidobacterium</taxon>
    </lineage>
</organism>
<dbReference type="InterPro" id="IPR050925">
    <property type="entry name" value="Rhomboid_protease_S54"/>
</dbReference>
<comment type="subcellular location">
    <subcellularLocation>
        <location evidence="1">Membrane</location>
        <topology evidence="1">Multi-pass membrane protein</topology>
    </subcellularLocation>
</comment>
<dbReference type="EMBL" id="NEWD01000032">
    <property type="protein sequence ID" value="OXM99702.1"/>
    <property type="molecule type" value="Genomic_DNA"/>
</dbReference>
<accession>A0A229VVQ9</accession>
<sequence>MSQRFRLFPNSPTSHDLFDHDNIRRQWRIGGPVITSAIILICVIMWAVEIITRFIAPNLLGTILGYGMFTSALAAHMPWTFITSMFLHEPGIFHILFNMLTLWAIGPVLERLLGHWRFLGFYLLSGLGGDMALLLWARLLPGGSGWTMSTYGASGALFGLFAAIFVAYKRMGLDMTSMIVWLAINFMMPFIAPGIAWQAHVGGFVIGGLYAWLMIAGLPAMRSKNLTVRAWTYGVVLFAIVVGVSVWCLIPTLG</sequence>
<evidence type="ECO:0000256" key="7">
    <source>
        <dbReference type="SAM" id="Phobius"/>
    </source>
</evidence>
<feature type="transmembrane region" description="Helical" evidence="7">
    <location>
        <begin position="121"/>
        <end position="139"/>
    </location>
</feature>
<gene>
    <name evidence="9" type="ORF">Tam10B_2059</name>
</gene>
<feature type="transmembrane region" description="Helical" evidence="7">
    <location>
        <begin position="230"/>
        <end position="253"/>
    </location>
</feature>
<dbReference type="GO" id="GO:0006508">
    <property type="term" value="P:proteolysis"/>
    <property type="evidence" value="ECO:0007669"/>
    <property type="project" value="UniProtKB-KW"/>
</dbReference>
<evidence type="ECO:0000313" key="10">
    <source>
        <dbReference type="Proteomes" id="UP000215433"/>
    </source>
</evidence>
<feature type="transmembrane region" description="Helical" evidence="7">
    <location>
        <begin position="91"/>
        <end position="109"/>
    </location>
</feature>